<proteinExistence type="predicted"/>
<reference evidence="1 2" key="1">
    <citation type="submission" date="2017-12" db="EMBL/GenBank/DDBJ databases">
        <title>Complete genome sequence of Herbivorax saccincola GGR1, a novel Cellulosome-producing hydrolytic bacterium in a thermophilic biogas plant, established by Illumina and Nanopore MinION sequencing.</title>
        <authorList>
            <person name="Pechtl A."/>
            <person name="Ruckert C."/>
            <person name="Koeck D.E."/>
            <person name="Maus I."/>
            <person name="Winkler A."/>
            <person name="Kalinowski J."/>
            <person name="Puhler A."/>
            <person name="Schwarz W.W."/>
            <person name="Zverlov V.V."/>
            <person name="Schluter A."/>
            <person name="Liebl W."/>
        </authorList>
    </citation>
    <scope>NUCLEOTIDE SEQUENCE [LARGE SCALE GENOMIC DNA]</scope>
    <source>
        <strain evidence="2">SR1</strain>
    </source>
</reference>
<dbReference type="Proteomes" id="UP000233534">
    <property type="component" value="Chromosome"/>
</dbReference>
<evidence type="ECO:0008006" key="3">
    <source>
        <dbReference type="Google" id="ProtNLM"/>
    </source>
</evidence>
<accession>A0A2K9E2Y3</accession>
<evidence type="ECO:0000313" key="2">
    <source>
        <dbReference type="Proteomes" id="UP000233534"/>
    </source>
</evidence>
<dbReference type="RefSeq" id="WP_159063372.1">
    <property type="nucleotide sequence ID" value="NZ_CP025197.1"/>
</dbReference>
<dbReference type="KEGG" id="hsc:HVS_03865"/>
<protein>
    <recommendedName>
        <fullName evidence="3">Mu-like prophage protein Com</fullName>
    </recommendedName>
</protein>
<sequence>MVSKKQYTVRCPHCNHRVFDANYADVEIKCPVCRKVFEVKLEKKAG</sequence>
<name>A0A2K9E2Y3_9FIRM</name>
<dbReference type="AlphaFoldDB" id="A0A2K9E2Y3"/>
<evidence type="ECO:0000313" key="1">
    <source>
        <dbReference type="EMBL" id="AUG56718.1"/>
    </source>
</evidence>
<dbReference type="EMBL" id="CP025197">
    <property type="protein sequence ID" value="AUG56718.1"/>
    <property type="molecule type" value="Genomic_DNA"/>
</dbReference>
<gene>
    <name evidence="1" type="ORF">HVS_03865</name>
</gene>
<keyword evidence="2" id="KW-1185">Reference proteome</keyword>
<organism evidence="1 2">
    <name type="scientific">Acetivibrio saccincola</name>
    <dbReference type="NCBI Taxonomy" id="1677857"/>
    <lineage>
        <taxon>Bacteria</taxon>
        <taxon>Bacillati</taxon>
        <taxon>Bacillota</taxon>
        <taxon>Clostridia</taxon>
        <taxon>Eubacteriales</taxon>
        <taxon>Oscillospiraceae</taxon>
        <taxon>Acetivibrio</taxon>
    </lineage>
</organism>